<reference evidence="4 6" key="2">
    <citation type="journal article" date="2019" name="Science, e1252229">
        <title>Invertible promoters mediate bacterial phase variation, antibiotic resistance, and host adaptation in the gut.</title>
        <authorList>
            <person name="Jiang X."/>
            <person name="Hall A.B."/>
            <person name="Arthur T.D."/>
            <person name="Plichta D.R."/>
            <person name="Covington C.T."/>
            <person name="Poyet M."/>
            <person name="Crothers J."/>
            <person name="Moses P.L."/>
            <person name="Tolonen A.C."/>
            <person name="Vlamakis H."/>
            <person name="Alm E.J."/>
            <person name="Xavier R.J."/>
        </authorList>
    </citation>
    <scope>NUCLEOTIDE SEQUENCE [LARGE SCALE GENOMIC DNA]</scope>
    <source>
        <strain evidence="6">aa_0143</strain>
        <strain evidence="4">Aa_0143</strain>
    </source>
</reference>
<feature type="compositionally biased region" description="Acidic residues" evidence="1">
    <location>
        <begin position="35"/>
        <end position="65"/>
    </location>
</feature>
<organism evidence="3 5">
    <name type="scientific">[Ruminococcus] torques</name>
    <dbReference type="NCBI Taxonomy" id="33039"/>
    <lineage>
        <taxon>Bacteria</taxon>
        <taxon>Bacillati</taxon>
        <taxon>Bacillota</taxon>
        <taxon>Clostridia</taxon>
        <taxon>Lachnospirales</taxon>
        <taxon>Lachnospiraceae</taxon>
        <taxon>Mediterraneibacter</taxon>
    </lineage>
</organism>
<dbReference type="EMBL" id="RCYR01000002">
    <property type="protein sequence ID" value="RYS81700.1"/>
    <property type="molecule type" value="Genomic_DNA"/>
</dbReference>
<feature type="region of interest" description="Disordered" evidence="1">
    <location>
        <begin position="27"/>
        <end position="84"/>
    </location>
</feature>
<evidence type="ECO:0000313" key="5">
    <source>
        <dbReference type="Proteomes" id="UP000095787"/>
    </source>
</evidence>
<dbReference type="Proteomes" id="UP000095787">
    <property type="component" value="Unassembled WGS sequence"/>
</dbReference>
<feature type="transmembrane region" description="Helical" evidence="2">
    <location>
        <begin position="191"/>
        <end position="208"/>
    </location>
</feature>
<dbReference type="GeneID" id="97328628"/>
<accession>A0A173YGN8</accession>
<feature type="compositionally biased region" description="Basic and acidic residues" evidence="1">
    <location>
        <begin position="66"/>
        <end position="76"/>
    </location>
</feature>
<dbReference type="EMBL" id="CYZO01000004">
    <property type="protein sequence ID" value="CUN62417.1"/>
    <property type="molecule type" value="Genomic_DNA"/>
</dbReference>
<evidence type="ECO:0000256" key="1">
    <source>
        <dbReference type="SAM" id="MobiDB-lite"/>
    </source>
</evidence>
<protein>
    <submittedName>
        <fullName evidence="3">Uncharacterized protein</fullName>
    </submittedName>
</protein>
<reference evidence="3 5" key="1">
    <citation type="submission" date="2015-09" db="EMBL/GenBank/DDBJ databases">
        <authorList>
            <consortium name="Pathogen Informatics"/>
        </authorList>
    </citation>
    <scope>NUCLEOTIDE SEQUENCE [LARGE SCALE GENOMIC DNA]</scope>
    <source>
        <strain evidence="3 5">2789STDY5834841</strain>
    </source>
</reference>
<feature type="transmembrane region" description="Helical" evidence="2">
    <location>
        <begin position="228"/>
        <end position="249"/>
    </location>
</feature>
<gene>
    <name evidence="4" type="ORF">EAI93_02350</name>
    <name evidence="3" type="ORF">ERS852456_00380</name>
</gene>
<dbReference type="Proteomes" id="UP000292665">
    <property type="component" value="Unassembled WGS sequence"/>
</dbReference>
<keyword evidence="2" id="KW-0472">Membrane</keyword>
<sequence>MRKNPEFEELFDDDFEVTYEEYVPNEYRSSNDIYNDYDDDDDYYDDDYYDDDYEDEYYESDDENSDYDHTDPDDRTKKKKRRKNSKIPLAAPIRKGGRILSNISASLIRSLTALLILAVMIFASWTFLRASAPYGDIMEAVNTKTVPLSLAAYLSVALIFLLSEFIALLWSMTKVRVRDQWGVHKEDTGRGLNSFLLVFLTSYAAFWINRFLPETPDIIYGLKGGLEVYGSMHNVLFGLCAAGIISCLIRKYL</sequence>
<evidence type="ECO:0000256" key="2">
    <source>
        <dbReference type="SAM" id="Phobius"/>
    </source>
</evidence>
<dbReference type="RefSeq" id="WP_004845170.1">
    <property type="nucleotide sequence ID" value="NZ_AP028249.1"/>
</dbReference>
<keyword evidence="2" id="KW-1133">Transmembrane helix</keyword>
<keyword evidence="2" id="KW-0812">Transmembrane</keyword>
<evidence type="ECO:0000313" key="3">
    <source>
        <dbReference type="EMBL" id="CUN62417.1"/>
    </source>
</evidence>
<name>A0A173YGN8_9FIRM</name>
<proteinExistence type="predicted"/>
<feature type="transmembrane region" description="Helical" evidence="2">
    <location>
        <begin position="148"/>
        <end position="170"/>
    </location>
</feature>
<evidence type="ECO:0000313" key="4">
    <source>
        <dbReference type="EMBL" id="RYS81700.1"/>
    </source>
</evidence>
<evidence type="ECO:0000313" key="6">
    <source>
        <dbReference type="Proteomes" id="UP000292665"/>
    </source>
</evidence>
<feature type="transmembrane region" description="Helical" evidence="2">
    <location>
        <begin position="107"/>
        <end position="128"/>
    </location>
</feature>
<dbReference type="AlphaFoldDB" id="A0A173YGN8"/>